<name>A0ABR8AHK4_9CYAN</name>
<gene>
    <name evidence="2" type="ORF">H6G24_28680</name>
</gene>
<proteinExistence type="predicted"/>
<evidence type="ECO:0008006" key="4">
    <source>
        <dbReference type="Google" id="ProtNLM"/>
    </source>
</evidence>
<evidence type="ECO:0000313" key="3">
    <source>
        <dbReference type="Proteomes" id="UP000658514"/>
    </source>
</evidence>
<feature type="transmembrane region" description="Helical" evidence="1">
    <location>
        <begin position="38"/>
        <end position="54"/>
    </location>
</feature>
<sequence length="122" mass="13815">MLQIDRGALKARNTLFIMFLVLCLLDITLVTIARDKWAIGRILFTIGVMYFVFQGQKWAKWLMIGICSFLTVILVTMVIALISKLSSLLIVGSLIMAVLSAVIAIYMANSKDLNRYLAWKRQ</sequence>
<evidence type="ECO:0000313" key="2">
    <source>
        <dbReference type="EMBL" id="MBD2199411.1"/>
    </source>
</evidence>
<comment type="caution">
    <text evidence="2">The sequence shown here is derived from an EMBL/GenBank/DDBJ whole genome shotgun (WGS) entry which is preliminary data.</text>
</comment>
<keyword evidence="1" id="KW-0472">Membrane</keyword>
<dbReference type="Proteomes" id="UP000658514">
    <property type="component" value="Unassembled WGS sequence"/>
</dbReference>
<feature type="transmembrane region" description="Helical" evidence="1">
    <location>
        <begin position="12"/>
        <end position="32"/>
    </location>
</feature>
<evidence type="ECO:0000256" key="1">
    <source>
        <dbReference type="SAM" id="Phobius"/>
    </source>
</evidence>
<feature type="transmembrane region" description="Helical" evidence="1">
    <location>
        <begin position="61"/>
        <end position="82"/>
    </location>
</feature>
<accession>A0ABR8AHK4</accession>
<keyword evidence="1" id="KW-1133">Transmembrane helix</keyword>
<protein>
    <recommendedName>
        <fullName evidence="4">SxtJ</fullName>
    </recommendedName>
</protein>
<dbReference type="EMBL" id="JACJQH010000059">
    <property type="protein sequence ID" value="MBD2199411.1"/>
    <property type="molecule type" value="Genomic_DNA"/>
</dbReference>
<keyword evidence="3" id="KW-1185">Reference proteome</keyword>
<organism evidence="2 3">
    <name type="scientific">Calothrix parietina FACHB-288</name>
    <dbReference type="NCBI Taxonomy" id="2692896"/>
    <lineage>
        <taxon>Bacteria</taxon>
        <taxon>Bacillati</taxon>
        <taxon>Cyanobacteriota</taxon>
        <taxon>Cyanophyceae</taxon>
        <taxon>Nostocales</taxon>
        <taxon>Calotrichaceae</taxon>
        <taxon>Calothrix</taxon>
    </lineage>
</organism>
<feature type="transmembrane region" description="Helical" evidence="1">
    <location>
        <begin position="88"/>
        <end position="108"/>
    </location>
</feature>
<dbReference type="RefSeq" id="WP_190548877.1">
    <property type="nucleotide sequence ID" value="NZ_CAWPNO010000094.1"/>
</dbReference>
<keyword evidence="1" id="KW-0812">Transmembrane</keyword>
<reference evidence="2 3" key="1">
    <citation type="journal article" date="2020" name="ISME J.">
        <title>Comparative genomics reveals insights into cyanobacterial evolution and habitat adaptation.</title>
        <authorList>
            <person name="Chen M.Y."/>
            <person name="Teng W.K."/>
            <person name="Zhao L."/>
            <person name="Hu C.X."/>
            <person name="Zhou Y.K."/>
            <person name="Han B.P."/>
            <person name="Song L.R."/>
            <person name="Shu W.S."/>
        </authorList>
    </citation>
    <scope>NUCLEOTIDE SEQUENCE [LARGE SCALE GENOMIC DNA]</scope>
    <source>
        <strain evidence="2 3">FACHB-288</strain>
    </source>
</reference>